<dbReference type="Proteomes" id="UP000472355">
    <property type="component" value="Unassembled WGS sequence"/>
</dbReference>
<reference evidence="1 2" key="1">
    <citation type="submission" date="2019-02" db="EMBL/GenBank/DDBJ databases">
        <title>Genome sequencing of Clostridium botulinum clinical isolates.</title>
        <authorList>
            <person name="Brunt J."/>
            <person name="Van Vliet A.H.M."/>
            <person name="Stringer S.C."/>
            <person name="Grant K.A."/>
            <person name="Carter A.C."/>
            <person name="Peck M.W."/>
        </authorList>
    </citation>
    <scope>NUCLEOTIDE SEQUENCE [LARGE SCALE GENOMIC DNA]</scope>
    <source>
        <strain evidence="1 2">H113700579</strain>
    </source>
</reference>
<dbReference type="Pfam" id="PF06763">
    <property type="entry name" value="Minor_tail_Z"/>
    <property type="match status" value="1"/>
</dbReference>
<gene>
    <name evidence="1" type="ORF">EXM65_10495</name>
</gene>
<evidence type="ECO:0008006" key="3">
    <source>
        <dbReference type="Google" id="ProtNLM"/>
    </source>
</evidence>
<dbReference type="InterPro" id="IPR010633">
    <property type="entry name" value="Phage_lambda_GpZ"/>
</dbReference>
<organism evidence="1 2">
    <name type="scientific">Clostridium botulinum</name>
    <dbReference type="NCBI Taxonomy" id="1491"/>
    <lineage>
        <taxon>Bacteria</taxon>
        <taxon>Bacillati</taxon>
        <taxon>Bacillota</taxon>
        <taxon>Clostridia</taxon>
        <taxon>Eubacteriales</taxon>
        <taxon>Clostridiaceae</taxon>
        <taxon>Clostridium</taxon>
    </lineage>
</organism>
<evidence type="ECO:0000313" key="2">
    <source>
        <dbReference type="Proteomes" id="UP000472355"/>
    </source>
</evidence>
<evidence type="ECO:0000313" key="1">
    <source>
        <dbReference type="EMBL" id="NFA42994.1"/>
    </source>
</evidence>
<protein>
    <recommendedName>
        <fullName evidence="3">Prophage minor tail protein Z (GPZ)</fullName>
    </recommendedName>
</protein>
<accession>A0A6M0SRF1</accession>
<name>A0A6M0SRF1_CLOBO</name>
<proteinExistence type="predicted"/>
<sequence>MAINIKIDDKELKKTVLKLSKFPNEIPKATSAALNRTISFVTKRVKKEVTSEYSIKSGEVSKSFNIKKASNGSLSAMITSKGQVLTLSHFPANLKAGWTKGTKVKVKVKRKGYKQINSTPSAFVASLGGNLHIVKRKTSKSYPIEVLRTLSIPQMVSNTKISETIMKEAEEQLKKRIEHEVEFRLGKLSK</sequence>
<comment type="caution">
    <text evidence="1">The sequence shown here is derived from an EMBL/GenBank/DDBJ whole genome shotgun (WGS) entry which is preliminary data.</text>
</comment>
<dbReference type="EMBL" id="SGKU01000027">
    <property type="protein sequence ID" value="NFA42994.1"/>
    <property type="molecule type" value="Genomic_DNA"/>
</dbReference>
<dbReference type="AlphaFoldDB" id="A0A6M0SRF1"/>